<gene>
    <name evidence="1" type="ORF">LZ496_11005</name>
</gene>
<sequence>MITFVLALALAAPNPASIDAPRHTFQACLKTFESNQSRAKVAPDAYATAVKSACPTEAQALSDALVKFDTAMGTKRPAALANAERDVDDYRLTSEERYRDLNAPQ</sequence>
<name>A0ABT0RW97_9SPHN</name>
<proteinExistence type="predicted"/>
<keyword evidence="2" id="KW-1185">Reference proteome</keyword>
<evidence type="ECO:0008006" key="3">
    <source>
        <dbReference type="Google" id="ProtNLM"/>
    </source>
</evidence>
<dbReference type="EMBL" id="JAMGBA010000002">
    <property type="protein sequence ID" value="MCL6699305.1"/>
    <property type="molecule type" value="Genomic_DNA"/>
</dbReference>
<accession>A0ABT0RW97</accession>
<organism evidence="1 2">
    <name type="scientific">Sphingomonas caseinilyticus</name>
    <dbReference type="NCBI Taxonomy" id="2908205"/>
    <lineage>
        <taxon>Bacteria</taxon>
        <taxon>Pseudomonadati</taxon>
        <taxon>Pseudomonadota</taxon>
        <taxon>Alphaproteobacteria</taxon>
        <taxon>Sphingomonadales</taxon>
        <taxon>Sphingomonadaceae</taxon>
        <taxon>Sphingomonas</taxon>
    </lineage>
</organism>
<reference evidence="1 2" key="1">
    <citation type="submission" date="2022-05" db="EMBL/GenBank/DDBJ databases">
        <authorList>
            <person name="Jo J.-H."/>
            <person name="Im W.-T."/>
        </authorList>
    </citation>
    <scope>NUCLEOTIDE SEQUENCE [LARGE SCALE GENOMIC DNA]</scope>
    <source>
        <strain evidence="1 2">NSE70-1</strain>
    </source>
</reference>
<evidence type="ECO:0000313" key="2">
    <source>
        <dbReference type="Proteomes" id="UP001203410"/>
    </source>
</evidence>
<dbReference type="Proteomes" id="UP001203410">
    <property type="component" value="Unassembled WGS sequence"/>
</dbReference>
<dbReference type="RefSeq" id="WP_249904724.1">
    <property type="nucleotide sequence ID" value="NZ_JAMGBA010000002.1"/>
</dbReference>
<evidence type="ECO:0000313" key="1">
    <source>
        <dbReference type="EMBL" id="MCL6699305.1"/>
    </source>
</evidence>
<protein>
    <recommendedName>
        <fullName evidence="3">UrcA family protein</fullName>
    </recommendedName>
</protein>
<comment type="caution">
    <text evidence="1">The sequence shown here is derived from an EMBL/GenBank/DDBJ whole genome shotgun (WGS) entry which is preliminary data.</text>
</comment>